<evidence type="ECO:0000256" key="11">
    <source>
        <dbReference type="ARBA" id="ARBA00022840"/>
    </source>
</evidence>
<keyword evidence="9 15" id="KW-0547">Nucleotide-binding</keyword>
<feature type="binding site" description="in other chain" evidence="15">
    <location>
        <position position="221"/>
    </location>
    <ligand>
        <name>substrate</name>
        <note>ligand shared between dimeric partners</note>
    </ligand>
</feature>
<dbReference type="EC" id="2.7.1.11" evidence="15"/>
<dbReference type="Gene3D" id="3.40.50.450">
    <property type="match status" value="1"/>
</dbReference>
<dbReference type="InterPro" id="IPR000023">
    <property type="entry name" value="Phosphofructokinase_dom"/>
</dbReference>
<feature type="binding site" description="in other chain" evidence="15">
    <location>
        <begin position="124"/>
        <end position="126"/>
    </location>
    <ligand>
        <name>substrate</name>
        <note>ligand shared between dimeric partners</note>
    </ligand>
</feature>
<evidence type="ECO:0000256" key="13">
    <source>
        <dbReference type="ARBA" id="ARBA00023152"/>
    </source>
</evidence>
<evidence type="ECO:0000256" key="9">
    <source>
        <dbReference type="ARBA" id="ARBA00022741"/>
    </source>
</evidence>
<dbReference type="PANTHER" id="PTHR13697:SF4">
    <property type="entry name" value="ATP-DEPENDENT 6-PHOSPHOFRUCTOKINASE"/>
    <property type="match status" value="1"/>
</dbReference>
<dbReference type="PRINTS" id="PR00476">
    <property type="entry name" value="PHFRCTKINASE"/>
</dbReference>
<dbReference type="GO" id="GO:0046872">
    <property type="term" value="F:metal ion binding"/>
    <property type="evidence" value="ECO:0007669"/>
    <property type="project" value="UniProtKB-KW"/>
</dbReference>
<gene>
    <name evidence="15 17" type="primary">pfkA</name>
    <name evidence="17" type="ORF">GC105_01875</name>
</gene>
<keyword evidence="6 15" id="KW-0021">Allosteric enzyme</keyword>
<evidence type="ECO:0000256" key="1">
    <source>
        <dbReference type="ARBA" id="ARBA00001946"/>
    </source>
</evidence>
<dbReference type="InterPro" id="IPR012828">
    <property type="entry name" value="PFKA_ATP_prok"/>
</dbReference>
<organism evidence="17 18">
    <name type="scientific">Alkalibaculum sporogenes</name>
    <dbReference type="NCBI Taxonomy" id="2655001"/>
    <lineage>
        <taxon>Bacteria</taxon>
        <taxon>Bacillati</taxon>
        <taxon>Bacillota</taxon>
        <taxon>Clostridia</taxon>
        <taxon>Eubacteriales</taxon>
        <taxon>Eubacteriaceae</taxon>
        <taxon>Alkalibaculum</taxon>
    </lineage>
</organism>
<dbReference type="Gene3D" id="3.40.50.460">
    <property type="entry name" value="Phosphofructokinase domain"/>
    <property type="match status" value="1"/>
</dbReference>
<evidence type="ECO:0000256" key="14">
    <source>
        <dbReference type="ARBA" id="ARBA00048070"/>
    </source>
</evidence>
<proteinExistence type="inferred from homology"/>
<dbReference type="InterPro" id="IPR012003">
    <property type="entry name" value="ATP_PFK_prok-type"/>
</dbReference>
<feature type="binding site" description="in other chain" evidence="15">
    <location>
        <position position="210"/>
    </location>
    <ligand>
        <name>ADP</name>
        <dbReference type="ChEBI" id="CHEBI:456216"/>
        <note>allosteric activator; ligand shared between dimeric partners</note>
    </ligand>
</feature>
<feature type="binding site" description="in other chain" evidence="15">
    <location>
        <begin position="168"/>
        <end position="170"/>
    </location>
    <ligand>
        <name>substrate</name>
        <note>ligand shared between dimeric partners</note>
    </ligand>
</feature>
<evidence type="ECO:0000313" key="18">
    <source>
        <dbReference type="Proteomes" id="UP000440004"/>
    </source>
</evidence>
<dbReference type="AlphaFoldDB" id="A0A6A7K5A3"/>
<dbReference type="RefSeq" id="WP_152801115.1">
    <property type="nucleotide sequence ID" value="NZ_WHNX01000002.1"/>
</dbReference>
<dbReference type="GO" id="GO:0016208">
    <property type="term" value="F:AMP binding"/>
    <property type="evidence" value="ECO:0007669"/>
    <property type="project" value="TreeGrafter"/>
</dbReference>
<dbReference type="GO" id="GO:0006002">
    <property type="term" value="P:fructose 6-phosphate metabolic process"/>
    <property type="evidence" value="ECO:0007669"/>
    <property type="project" value="UniProtKB-UniRule"/>
</dbReference>
<dbReference type="EMBL" id="WHNX01000002">
    <property type="protein sequence ID" value="MPW24541.1"/>
    <property type="molecule type" value="Genomic_DNA"/>
</dbReference>
<keyword evidence="12 15" id="KW-0460">Magnesium</keyword>
<dbReference type="GO" id="GO:0003872">
    <property type="term" value="F:6-phosphofructokinase activity"/>
    <property type="evidence" value="ECO:0007669"/>
    <property type="project" value="UniProtKB-UniRule"/>
</dbReference>
<evidence type="ECO:0000256" key="2">
    <source>
        <dbReference type="ARBA" id="ARBA00002659"/>
    </source>
</evidence>
<name>A0A6A7K5A3_9FIRM</name>
<dbReference type="FunFam" id="3.40.50.460:FF:000002">
    <property type="entry name" value="ATP-dependent 6-phosphofructokinase"/>
    <property type="match status" value="1"/>
</dbReference>
<dbReference type="SUPFAM" id="SSF53784">
    <property type="entry name" value="Phosphofructokinase"/>
    <property type="match status" value="1"/>
</dbReference>
<dbReference type="PIRSF" id="PIRSF000532">
    <property type="entry name" value="ATP_PFK_prok"/>
    <property type="match status" value="1"/>
</dbReference>
<evidence type="ECO:0000256" key="6">
    <source>
        <dbReference type="ARBA" id="ARBA00022533"/>
    </source>
</evidence>
<feature type="binding site" evidence="15">
    <location>
        <position position="10"/>
    </location>
    <ligand>
        <name>ATP</name>
        <dbReference type="ChEBI" id="CHEBI:30616"/>
    </ligand>
</feature>
<feature type="binding site" evidence="15">
    <location>
        <begin position="71"/>
        <end position="72"/>
    </location>
    <ligand>
        <name>ATP</name>
        <dbReference type="ChEBI" id="CHEBI:30616"/>
    </ligand>
</feature>
<comment type="subcellular location">
    <subcellularLocation>
        <location evidence="3 15">Cytoplasm</location>
    </subcellularLocation>
</comment>
<keyword evidence="18" id="KW-1185">Reference proteome</keyword>
<evidence type="ECO:0000256" key="15">
    <source>
        <dbReference type="HAMAP-Rule" id="MF_00339"/>
    </source>
</evidence>
<dbReference type="InterPro" id="IPR035966">
    <property type="entry name" value="PKF_sf"/>
</dbReference>
<dbReference type="GO" id="GO:0005945">
    <property type="term" value="C:6-phosphofructokinase complex"/>
    <property type="evidence" value="ECO:0007669"/>
    <property type="project" value="TreeGrafter"/>
</dbReference>
<feature type="binding site" description="in other chain" evidence="15">
    <location>
        <position position="153"/>
    </location>
    <ligand>
        <name>ADP</name>
        <dbReference type="ChEBI" id="CHEBI:456216"/>
        <note>allosteric activator; ligand shared between dimeric partners</note>
    </ligand>
</feature>
<evidence type="ECO:0000256" key="8">
    <source>
        <dbReference type="ARBA" id="ARBA00022723"/>
    </source>
</evidence>
<keyword evidence="7 15" id="KW-0808">Transferase</keyword>
<evidence type="ECO:0000259" key="16">
    <source>
        <dbReference type="Pfam" id="PF00365"/>
    </source>
</evidence>
<dbReference type="InterPro" id="IPR022953">
    <property type="entry name" value="ATP_PFK"/>
</dbReference>
<feature type="domain" description="Phosphofructokinase" evidence="16">
    <location>
        <begin position="2"/>
        <end position="274"/>
    </location>
</feature>
<dbReference type="GO" id="GO:0048029">
    <property type="term" value="F:monosaccharide binding"/>
    <property type="evidence" value="ECO:0007669"/>
    <property type="project" value="TreeGrafter"/>
</dbReference>
<dbReference type="FunFam" id="3.40.50.450:FF:000001">
    <property type="entry name" value="ATP-dependent 6-phosphofructokinase"/>
    <property type="match status" value="1"/>
</dbReference>
<evidence type="ECO:0000256" key="10">
    <source>
        <dbReference type="ARBA" id="ARBA00022777"/>
    </source>
</evidence>
<keyword evidence="13 15" id="KW-0324">Glycolysis</keyword>
<comment type="activity regulation">
    <text evidence="15">Allosterically activated by ADP and other diphosphonucleosides, and allosterically inhibited by phosphoenolpyruvate.</text>
</comment>
<dbReference type="GO" id="GO:0030388">
    <property type="term" value="P:fructose 1,6-bisphosphate metabolic process"/>
    <property type="evidence" value="ECO:0007669"/>
    <property type="project" value="TreeGrafter"/>
</dbReference>
<protein>
    <recommendedName>
        <fullName evidence="15">ATP-dependent 6-phosphofructokinase</fullName>
        <shortName evidence="15">ATP-PFK</shortName>
        <shortName evidence="15">Phosphofructokinase</shortName>
        <ecNumber evidence="15">2.7.1.11</ecNumber>
    </recommendedName>
    <alternativeName>
        <fullName evidence="15">Phosphohexokinase</fullName>
    </alternativeName>
</protein>
<dbReference type="Proteomes" id="UP000440004">
    <property type="component" value="Unassembled WGS sequence"/>
</dbReference>
<sequence length="316" mass="34773">MRIGILTSGGDAPGMNAAISAVVKSAEHNNIEVLGIKYGFQGLVKEEVISLNCFDVDGISQRGGTILKTARCQEFIKEDGKQKAINTLKKYRINGLIVIGGNGSFEGAKELAKSGIKVVGIPGTIDNDLAYTDFCIGFDTTLNTVLECIGKIKDSDSSHEKTTIVEVMGRYCGDLALYAGLAGGGEIIATPEKKLSYDIICKRLKENVDKGKKDNVIIITEKMYDIEDLKEYIEVNLRISLRSTVLGFVQRGGNPSGFDRVLATKMGVRAVELLRDGIDRRFVGIKENKIIDINFNEINYQNISRQKEYDYLDQIL</sequence>
<keyword evidence="11 15" id="KW-0067">ATP-binding</keyword>
<feature type="binding site" evidence="15">
    <location>
        <position position="102"/>
    </location>
    <ligand>
        <name>Mg(2+)</name>
        <dbReference type="ChEBI" id="CHEBI:18420"/>
        <note>catalytic</note>
    </ligand>
</feature>
<comment type="pathway">
    <text evidence="4 15">Carbohydrate degradation; glycolysis; D-glyceraldehyde 3-phosphate and glycerone phosphate from D-glucose: step 3/4.</text>
</comment>
<evidence type="ECO:0000256" key="4">
    <source>
        <dbReference type="ARBA" id="ARBA00004679"/>
    </source>
</evidence>
<accession>A0A6A7K5A3</accession>
<keyword evidence="10 15" id="KW-0418">Kinase</keyword>
<dbReference type="PANTHER" id="PTHR13697">
    <property type="entry name" value="PHOSPHOFRUCTOKINASE"/>
    <property type="match status" value="1"/>
</dbReference>
<feature type="active site" description="Proton acceptor" evidence="15">
    <location>
        <position position="126"/>
    </location>
</feature>
<comment type="catalytic activity">
    <reaction evidence="14 15">
        <text>beta-D-fructose 6-phosphate + ATP = beta-D-fructose 1,6-bisphosphate + ADP + H(+)</text>
        <dbReference type="Rhea" id="RHEA:16109"/>
        <dbReference type="ChEBI" id="CHEBI:15378"/>
        <dbReference type="ChEBI" id="CHEBI:30616"/>
        <dbReference type="ChEBI" id="CHEBI:32966"/>
        <dbReference type="ChEBI" id="CHEBI:57634"/>
        <dbReference type="ChEBI" id="CHEBI:456216"/>
        <dbReference type="EC" id="2.7.1.11"/>
    </reaction>
</comment>
<evidence type="ECO:0000313" key="17">
    <source>
        <dbReference type="EMBL" id="MPW24541.1"/>
    </source>
</evidence>
<feature type="binding site" description="in other chain" evidence="15">
    <location>
        <begin position="184"/>
        <end position="186"/>
    </location>
    <ligand>
        <name>ADP</name>
        <dbReference type="ChEBI" id="CHEBI:456216"/>
        <note>allosteric activator; ligand shared between dimeric partners</note>
    </ligand>
</feature>
<comment type="caution">
    <text evidence="17">The sequence shown here is derived from an EMBL/GenBank/DDBJ whole genome shotgun (WGS) entry which is preliminary data.</text>
</comment>
<evidence type="ECO:0000256" key="5">
    <source>
        <dbReference type="ARBA" id="ARBA00022490"/>
    </source>
</evidence>
<reference evidence="17 18" key="1">
    <citation type="submission" date="2019-10" db="EMBL/GenBank/DDBJ databases">
        <title>Alkalibaculum tamaniensis sp.nov., a new alkaliphilic acetogen, isolated on methoxylated aromatics from a mud volcano.</title>
        <authorList>
            <person name="Khomyakova M.A."/>
            <person name="Merkel A.Y."/>
            <person name="Bonch-Osmolovskaya E.A."/>
            <person name="Slobodkin A.I."/>
        </authorList>
    </citation>
    <scope>NUCLEOTIDE SEQUENCE [LARGE SCALE GENOMIC DNA]</scope>
    <source>
        <strain evidence="17 18">M08DMB</strain>
    </source>
</reference>
<dbReference type="GO" id="GO:0070095">
    <property type="term" value="F:fructose-6-phosphate binding"/>
    <property type="evidence" value="ECO:0007669"/>
    <property type="project" value="TreeGrafter"/>
</dbReference>
<feature type="binding site" description="in other chain" evidence="15">
    <location>
        <begin position="212"/>
        <end position="214"/>
    </location>
    <ligand>
        <name>ADP</name>
        <dbReference type="ChEBI" id="CHEBI:456216"/>
        <note>allosteric activator; ligand shared between dimeric partners</note>
    </ligand>
</feature>
<comment type="similarity">
    <text evidence="15">Belongs to the phosphofructokinase type A (PFKA) family. ATP-dependent PFK group I subfamily. Prokaryotic clade 'B1' sub-subfamily.</text>
</comment>
<dbReference type="GO" id="GO:0005524">
    <property type="term" value="F:ATP binding"/>
    <property type="evidence" value="ECO:0007669"/>
    <property type="project" value="UniProtKB-UniRule"/>
</dbReference>
<evidence type="ECO:0000256" key="7">
    <source>
        <dbReference type="ARBA" id="ARBA00022679"/>
    </source>
</evidence>
<keyword evidence="5 15" id="KW-0963">Cytoplasm</keyword>
<dbReference type="GO" id="GO:0042802">
    <property type="term" value="F:identical protein binding"/>
    <property type="evidence" value="ECO:0007669"/>
    <property type="project" value="TreeGrafter"/>
</dbReference>
<feature type="binding site" evidence="15">
    <location>
        <position position="242"/>
    </location>
    <ligand>
        <name>substrate</name>
        <note>ligand shared between dimeric partners</note>
    </ligand>
</feature>
<comment type="subunit">
    <text evidence="15">Homotetramer.</text>
</comment>
<dbReference type="GO" id="GO:0061621">
    <property type="term" value="P:canonical glycolysis"/>
    <property type="evidence" value="ECO:0007669"/>
    <property type="project" value="TreeGrafter"/>
</dbReference>
<evidence type="ECO:0000256" key="12">
    <source>
        <dbReference type="ARBA" id="ARBA00022842"/>
    </source>
</evidence>
<dbReference type="NCBIfam" id="NF002872">
    <property type="entry name" value="PRK03202.1"/>
    <property type="match status" value="1"/>
</dbReference>
<comment type="caution">
    <text evidence="15">Lacks conserved residue(s) required for the propagation of feature annotation.</text>
</comment>
<evidence type="ECO:0000256" key="3">
    <source>
        <dbReference type="ARBA" id="ARBA00004496"/>
    </source>
</evidence>
<dbReference type="NCBIfam" id="TIGR02482">
    <property type="entry name" value="PFKA_ATP"/>
    <property type="match status" value="1"/>
</dbReference>
<dbReference type="HAMAP" id="MF_00339">
    <property type="entry name" value="Phosphofructokinase_I_B1"/>
    <property type="match status" value="1"/>
</dbReference>
<comment type="cofactor">
    <cofactor evidence="1 15">
        <name>Mg(2+)</name>
        <dbReference type="ChEBI" id="CHEBI:18420"/>
    </cofactor>
</comment>
<comment type="function">
    <text evidence="2 15">Catalyzes the phosphorylation of D-fructose 6-phosphate to fructose 1,6-bisphosphate by ATP, the first committing step of glycolysis.</text>
</comment>
<feature type="binding site" evidence="15">
    <location>
        <begin position="101"/>
        <end position="104"/>
    </location>
    <ligand>
        <name>ATP</name>
        <dbReference type="ChEBI" id="CHEBI:30616"/>
    </ligand>
</feature>
<keyword evidence="8 15" id="KW-0479">Metal-binding</keyword>
<dbReference type="Pfam" id="PF00365">
    <property type="entry name" value="PFK"/>
    <property type="match status" value="1"/>
</dbReference>
<dbReference type="UniPathway" id="UPA00109">
    <property type="reaction ID" value="UER00182"/>
</dbReference>